<evidence type="ECO:0000313" key="3">
    <source>
        <dbReference type="Proteomes" id="UP000008206"/>
    </source>
</evidence>
<dbReference type="KEGG" id="cyj:Cyan7822_1312"/>
<name>E0UHQ6_GLOV7</name>
<dbReference type="OrthoDB" id="582963at2"/>
<dbReference type="AlphaFoldDB" id="E0UHQ6"/>
<dbReference type="HOGENOM" id="CLU_087578_0_0_3"/>
<dbReference type="RefSeq" id="WP_013321420.1">
    <property type="nucleotide sequence ID" value="NC_014501.1"/>
</dbReference>
<dbReference type="EMBL" id="CP002198">
    <property type="protein sequence ID" value="ADN13313.1"/>
    <property type="molecule type" value="Genomic_DNA"/>
</dbReference>
<gene>
    <name evidence="2" type="ordered locus">Cyan7822_1312</name>
</gene>
<evidence type="ECO:0000313" key="2">
    <source>
        <dbReference type="EMBL" id="ADN13313.1"/>
    </source>
</evidence>
<protein>
    <submittedName>
        <fullName evidence="2">Uncharacterized protein</fullName>
    </submittedName>
</protein>
<sequence>MALPENFNSWKHLQDTLRKVHNRLVKDEFSDVEDEPDLNVPRSSLKLACTMQDSDTSDMTVARMLFFLFEYGWAYEQLEPYYGLPTEEVQSNLKFRPILILRFKEDASDAFENGYYPLKSTVKIRLVKETSTTLTRTECLRLAERVKAELCSGNGFKFKRGKELYTYKDVEHGLDYQLYVWDKATAKDVIEKCNSVLELPHNWSNLFSHVPEEPTENYPTNPGTQRILGEQEKKPRKRPVGYVRFNQAEIYIHGRKYNLVLINRQNKTKRAILSA</sequence>
<organism evidence="2 3">
    <name type="scientific">Gloeothece verrucosa (strain PCC 7822)</name>
    <name type="common">Cyanothece sp. (strain PCC 7822)</name>
    <dbReference type="NCBI Taxonomy" id="497965"/>
    <lineage>
        <taxon>Bacteria</taxon>
        <taxon>Bacillati</taxon>
        <taxon>Cyanobacteriota</taxon>
        <taxon>Cyanophyceae</taxon>
        <taxon>Oscillatoriophycideae</taxon>
        <taxon>Chroococcales</taxon>
        <taxon>Aphanothecaceae</taxon>
        <taxon>Gloeothece</taxon>
        <taxon>Gloeothece verrucosa</taxon>
    </lineage>
</organism>
<dbReference type="Proteomes" id="UP000008206">
    <property type="component" value="Chromosome"/>
</dbReference>
<keyword evidence="3" id="KW-1185">Reference proteome</keyword>
<reference evidence="3" key="1">
    <citation type="journal article" date="2011" name="MBio">
        <title>Novel metabolic attributes of the genus Cyanothece, comprising a group of unicellular nitrogen-fixing Cyanobacteria.</title>
        <authorList>
            <person name="Bandyopadhyay A."/>
            <person name="Elvitigala T."/>
            <person name="Welsh E."/>
            <person name="Stockel J."/>
            <person name="Liberton M."/>
            <person name="Min H."/>
            <person name="Sherman L.A."/>
            <person name="Pakrasi H.B."/>
        </authorList>
    </citation>
    <scope>NUCLEOTIDE SEQUENCE [LARGE SCALE GENOMIC DNA]</scope>
    <source>
        <strain evidence="3">PCC 7822</strain>
    </source>
</reference>
<evidence type="ECO:0000256" key="1">
    <source>
        <dbReference type="SAM" id="MobiDB-lite"/>
    </source>
</evidence>
<proteinExistence type="predicted"/>
<feature type="region of interest" description="Disordered" evidence="1">
    <location>
        <begin position="212"/>
        <end position="235"/>
    </location>
</feature>
<accession>E0UHQ6</accession>
<dbReference type="STRING" id="497965.Cyan7822_1312"/>